<evidence type="ECO:0000313" key="2">
    <source>
        <dbReference type="Proteomes" id="UP000584642"/>
    </source>
</evidence>
<keyword evidence="2" id="KW-1185">Reference proteome</keyword>
<dbReference type="Proteomes" id="UP000584642">
    <property type="component" value="Unassembled WGS sequence"/>
</dbReference>
<comment type="caution">
    <text evidence="1">The sequence shown here is derived from an EMBL/GenBank/DDBJ whole genome shotgun (WGS) entry which is preliminary data.</text>
</comment>
<dbReference type="RefSeq" id="WP_180281441.1">
    <property type="nucleotide sequence ID" value="NZ_JABFDB010000004.1"/>
</dbReference>
<sequence>MDADELIRKTRISLEVGRTTMAPDDFTPARLADAVARFDASVRLSGLDPDLDAEQLDLDKVAAFVDGLPCLPGSMLALLSGRTLRLNLPGLELHTSSAVTVETLRAGYGLEPDPTAANPHLAPVRLAAAPSASLARSRIARSAKAVDERDALLRPLTGQSETPETLREAARLRQERRSAAMVWASLADRLLRHDANDRWAAAEAAAARRALASESVGPAGGGMP</sequence>
<protein>
    <submittedName>
        <fullName evidence="1">Uncharacterized protein</fullName>
    </submittedName>
</protein>
<organism evidence="1 2">
    <name type="scientific">Azospirillum oleiclasticum</name>
    <dbReference type="NCBI Taxonomy" id="2735135"/>
    <lineage>
        <taxon>Bacteria</taxon>
        <taxon>Pseudomonadati</taxon>
        <taxon>Pseudomonadota</taxon>
        <taxon>Alphaproteobacteria</taxon>
        <taxon>Rhodospirillales</taxon>
        <taxon>Azospirillaceae</taxon>
        <taxon>Azospirillum</taxon>
    </lineage>
</organism>
<gene>
    <name evidence="1" type="ORF">HND93_08085</name>
</gene>
<name>A0ABX2T952_9PROT</name>
<reference evidence="1 2" key="1">
    <citation type="submission" date="2020-05" db="EMBL/GenBank/DDBJ databases">
        <title>Azospirillum oleiclasticum sp. nov, a nitrogen-fixing and heavy crude oil-emulsifying bacterium isolated from the crude oil of Yumen Oilfield.</title>
        <authorList>
            <person name="Wu D."/>
            <person name="Cai M."/>
            <person name="Zhang X."/>
        </authorList>
    </citation>
    <scope>NUCLEOTIDE SEQUENCE [LARGE SCALE GENOMIC DNA]</scope>
    <source>
        <strain evidence="1 2">ROY-1-1-2</strain>
    </source>
</reference>
<dbReference type="EMBL" id="JABFDB010000004">
    <property type="protein sequence ID" value="NYZ19668.1"/>
    <property type="molecule type" value="Genomic_DNA"/>
</dbReference>
<evidence type="ECO:0000313" key="1">
    <source>
        <dbReference type="EMBL" id="NYZ19668.1"/>
    </source>
</evidence>
<proteinExistence type="predicted"/>
<accession>A0ABX2T952</accession>